<accession>A0A1Q9CRH3</accession>
<dbReference type="EMBL" id="LSRX01000974">
    <property type="protein sequence ID" value="OLP85487.1"/>
    <property type="molecule type" value="Genomic_DNA"/>
</dbReference>
<dbReference type="Proteomes" id="UP000186817">
    <property type="component" value="Unassembled WGS sequence"/>
</dbReference>
<proteinExistence type="predicted"/>
<dbReference type="AlphaFoldDB" id="A0A1Q9CRH3"/>
<reference evidence="2 3" key="1">
    <citation type="submission" date="2016-02" db="EMBL/GenBank/DDBJ databases">
        <title>Genome analysis of coral dinoflagellate symbionts highlights evolutionary adaptations to a symbiotic lifestyle.</title>
        <authorList>
            <person name="Aranda M."/>
            <person name="Li Y."/>
            <person name="Liew Y.J."/>
            <person name="Baumgarten S."/>
            <person name="Simakov O."/>
            <person name="Wilson M."/>
            <person name="Piel J."/>
            <person name="Ashoor H."/>
            <person name="Bougouffa S."/>
            <person name="Bajic V.B."/>
            <person name="Ryu T."/>
            <person name="Ravasi T."/>
            <person name="Bayer T."/>
            <person name="Micklem G."/>
            <person name="Kim H."/>
            <person name="Bhak J."/>
            <person name="Lajeunesse T.C."/>
            <person name="Voolstra C.R."/>
        </authorList>
    </citation>
    <scope>NUCLEOTIDE SEQUENCE [LARGE SCALE GENOMIC DNA]</scope>
    <source>
        <strain evidence="2 3">CCMP2467</strain>
    </source>
</reference>
<sequence>MSRAEIFVLQTPDLAVKAAETGRTRDALQNKLFWIFLLQSTSVRSWLAAVLPLPRLEVERSYQIQCGRLEGFVYVSGGAAGSEEDNGSLHPDSQGVSTADGAEGTPWCTGTSTAADAESPDPDHGRPGSSTDAGASQTGEMVLGMGMGMGTHTIFILDSDEEADIARAIAASLEGPTVDASMNDFSLEEMD</sequence>
<feature type="region of interest" description="Disordered" evidence="1">
    <location>
        <begin position="81"/>
        <end position="136"/>
    </location>
</feature>
<gene>
    <name evidence="2" type="ORF">AK812_SmicGene33516</name>
</gene>
<keyword evidence="3" id="KW-1185">Reference proteome</keyword>
<protein>
    <submittedName>
        <fullName evidence="2">Uncharacterized protein</fullName>
    </submittedName>
</protein>
<evidence type="ECO:0000256" key="1">
    <source>
        <dbReference type="SAM" id="MobiDB-lite"/>
    </source>
</evidence>
<organism evidence="2 3">
    <name type="scientific">Symbiodinium microadriaticum</name>
    <name type="common">Dinoflagellate</name>
    <name type="synonym">Zooxanthella microadriatica</name>
    <dbReference type="NCBI Taxonomy" id="2951"/>
    <lineage>
        <taxon>Eukaryota</taxon>
        <taxon>Sar</taxon>
        <taxon>Alveolata</taxon>
        <taxon>Dinophyceae</taxon>
        <taxon>Suessiales</taxon>
        <taxon>Symbiodiniaceae</taxon>
        <taxon>Symbiodinium</taxon>
    </lineage>
</organism>
<name>A0A1Q9CRH3_SYMMI</name>
<evidence type="ECO:0000313" key="3">
    <source>
        <dbReference type="Proteomes" id="UP000186817"/>
    </source>
</evidence>
<comment type="caution">
    <text evidence="2">The sequence shown here is derived from an EMBL/GenBank/DDBJ whole genome shotgun (WGS) entry which is preliminary data.</text>
</comment>
<dbReference type="Pfam" id="PF02809">
    <property type="entry name" value="UIM"/>
    <property type="match status" value="1"/>
</dbReference>
<evidence type="ECO:0000313" key="2">
    <source>
        <dbReference type="EMBL" id="OLP85487.1"/>
    </source>
</evidence>
<dbReference type="InterPro" id="IPR003903">
    <property type="entry name" value="UIM_dom"/>
</dbReference>